<evidence type="ECO:0000259" key="14">
    <source>
        <dbReference type="PROSITE" id="PS50994"/>
    </source>
</evidence>
<feature type="domain" description="Integrase catalytic" evidence="14">
    <location>
        <begin position="679"/>
        <end position="837"/>
    </location>
</feature>
<evidence type="ECO:0000256" key="1">
    <source>
        <dbReference type="ARBA" id="ARBA00010879"/>
    </source>
</evidence>
<organism evidence="15 16">
    <name type="scientific">Cyprinus carpio</name>
    <name type="common">Common carp</name>
    <dbReference type="NCBI Taxonomy" id="7962"/>
    <lineage>
        <taxon>Eukaryota</taxon>
        <taxon>Metazoa</taxon>
        <taxon>Chordata</taxon>
        <taxon>Craniata</taxon>
        <taxon>Vertebrata</taxon>
        <taxon>Euteleostomi</taxon>
        <taxon>Actinopterygii</taxon>
        <taxon>Neopterygii</taxon>
        <taxon>Teleostei</taxon>
        <taxon>Ostariophysi</taxon>
        <taxon>Cypriniformes</taxon>
        <taxon>Cyprinidae</taxon>
        <taxon>Cyprininae</taxon>
        <taxon>Cyprinus</taxon>
    </lineage>
</organism>
<dbReference type="InterPro" id="IPR041588">
    <property type="entry name" value="Integrase_H2C2"/>
</dbReference>
<dbReference type="Proteomes" id="UP000694700">
    <property type="component" value="Unplaced"/>
</dbReference>
<dbReference type="SUPFAM" id="SSF53098">
    <property type="entry name" value="Ribonuclease H-like"/>
    <property type="match status" value="1"/>
</dbReference>
<dbReference type="Gene3D" id="3.30.420.10">
    <property type="entry name" value="Ribonuclease H-like superfamily/Ribonuclease H"/>
    <property type="match status" value="1"/>
</dbReference>
<name>A0A8C2BSA7_CYPCA</name>
<dbReference type="InterPro" id="IPR043128">
    <property type="entry name" value="Rev_trsase/Diguanyl_cyclase"/>
</dbReference>
<dbReference type="PROSITE" id="PS50994">
    <property type="entry name" value="INTEGRASE"/>
    <property type="match status" value="1"/>
</dbReference>
<dbReference type="FunFam" id="3.10.10.10:FF:000007">
    <property type="entry name" value="Retrovirus-related Pol polyprotein from transposon 17.6-like Protein"/>
    <property type="match status" value="1"/>
</dbReference>
<evidence type="ECO:0000256" key="12">
    <source>
        <dbReference type="SAM" id="MobiDB-lite"/>
    </source>
</evidence>
<dbReference type="Gene3D" id="1.10.340.70">
    <property type="match status" value="1"/>
</dbReference>
<dbReference type="Pfam" id="PF17919">
    <property type="entry name" value="RT_RNaseH_2"/>
    <property type="match status" value="1"/>
</dbReference>
<keyword evidence="3" id="KW-0645">Protease</keyword>
<evidence type="ECO:0000259" key="13">
    <source>
        <dbReference type="PROSITE" id="PS50878"/>
    </source>
</evidence>
<dbReference type="Gene3D" id="3.10.10.10">
    <property type="entry name" value="HIV Type 1 Reverse Transcriptase, subunit A, domain 1"/>
    <property type="match status" value="1"/>
</dbReference>
<dbReference type="GO" id="GO:0008233">
    <property type="term" value="F:peptidase activity"/>
    <property type="evidence" value="ECO:0007669"/>
    <property type="project" value="UniProtKB-KW"/>
</dbReference>
<dbReference type="GO" id="GO:0003676">
    <property type="term" value="F:nucleic acid binding"/>
    <property type="evidence" value="ECO:0007669"/>
    <property type="project" value="InterPro"/>
</dbReference>
<dbReference type="InterPro" id="IPR012337">
    <property type="entry name" value="RNaseH-like_sf"/>
</dbReference>
<dbReference type="SUPFAM" id="SSF56672">
    <property type="entry name" value="DNA/RNA polymerases"/>
    <property type="match status" value="1"/>
</dbReference>
<keyword evidence="4" id="KW-0808">Transferase</keyword>
<feature type="compositionally biased region" description="Basic and acidic residues" evidence="12">
    <location>
        <begin position="940"/>
        <end position="956"/>
    </location>
</feature>
<sequence length="974" mass="110194">MEVSASYLPGLADTTWPNLTDVEQQEAKSLLQKHSAAFSCGERELGCTDLIEHEIPLVDEMPVRQCYRRLPPSQEDVVKLFEQGVVKPSCSPYSSPIVVVQKKDGSIRLCVDYRQLNAKTRKDAFPLPQIEESLDALSGACFFSTLDLASGYNQVSVAEKNRAKTAFCTPFGLFEFQRMPFGLCNAPGTFQRLMERIFGDQRFHTLLLYLDDVVVFSSTFQQHLERLELVLGRLTSHGLKLNLGKCHFFQSEVKFLGHIISASGVATDPDKISTVRDWKVPATITELRSFLGFASYYRRFVEGFARYAAPLHKLVAKLQPAPKKKRAGFNASLRDHWDWGCEKSFDILKEKLISAPVLGYADFSKPFVLEVDVSGLGLGAVLSQEQGEGQRRPVAYASRGLRPTERNMNNYSAMKLELLALKWAVTDKFRDYLLGGRFTVLTDNHPLCYLQTAKLGAVEQRWAAQLALFDFKIEYRPGVCNRNADALSRLAASPAPDSIEVVAPGISVPTEIKSVVATRSSSPVNIQAIDASPIRTRADLQLLQSEDPVLRAFLAYWKRGSPPTALERAKESPAVVELVRQWTNIQEHGGVLYRQSHAPGGRVKVMQLLLPQLLREEVLTALHNNHGHQGVERTTILVRQRCYWPFMRKDIKCWCQQCQRCLVAKAVQPKLRTFMGSLLAARPLEILAIDFTTLEKSSDGKENLLVVTDVFFKFAQAYPTMDQKATTVARVLTEQWFYTYGVPQRIHTDQGRQFEGELFQRLCQLYGIHKSRTSPYHPEGNGQCERFNRTLHDLLRTLPAEKKKRWPQHLPHVLFAYNTTAHQSTGFSPYELIFGRKPILPLDSLLGTVDSPSEQTMEEWVREHQEHLSVVYRQARTNLEAAAKQRAKHQAVPLPILLPGTLVYRRSHPLGRHKIHDHWDHVEYEVVSCLDEVGTLYKIRPRDQQGPENNIHRQELRPLPVDPGQPLSTSANAS</sequence>
<dbReference type="Pfam" id="PF00665">
    <property type="entry name" value="rve"/>
    <property type="match status" value="1"/>
</dbReference>
<dbReference type="PANTHER" id="PTHR37984:SF5">
    <property type="entry name" value="PROTEIN NYNRIN-LIKE"/>
    <property type="match status" value="1"/>
</dbReference>
<accession>A0A8C2BSA7</accession>
<keyword evidence="10" id="KW-0511">Multifunctional enzyme</keyword>
<dbReference type="InterPro" id="IPR050951">
    <property type="entry name" value="Retrovirus_Pol_polyprotein"/>
</dbReference>
<dbReference type="GO" id="GO:0003964">
    <property type="term" value="F:RNA-directed DNA polymerase activity"/>
    <property type="evidence" value="ECO:0007669"/>
    <property type="project" value="UniProtKB-KW"/>
</dbReference>
<evidence type="ECO:0000256" key="5">
    <source>
        <dbReference type="ARBA" id="ARBA00022695"/>
    </source>
</evidence>
<keyword evidence="7" id="KW-0255">Endonuclease</keyword>
<comment type="similarity">
    <text evidence="1">Belongs to the beta type-B retroviral polymerase family. HERV class-II K(HML-2) pol subfamily.</text>
</comment>
<dbReference type="Pfam" id="PF00078">
    <property type="entry name" value="RVT_1"/>
    <property type="match status" value="1"/>
</dbReference>
<evidence type="ECO:0000256" key="2">
    <source>
        <dbReference type="ARBA" id="ARBA00012180"/>
    </source>
</evidence>
<dbReference type="Gene3D" id="3.30.70.270">
    <property type="match status" value="2"/>
</dbReference>
<feature type="domain" description="Reverse transcriptase" evidence="13">
    <location>
        <begin position="81"/>
        <end position="260"/>
    </location>
</feature>
<evidence type="ECO:0000256" key="10">
    <source>
        <dbReference type="ARBA" id="ARBA00023268"/>
    </source>
</evidence>
<dbReference type="AlphaFoldDB" id="A0A8C2BSA7"/>
<dbReference type="PANTHER" id="PTHR37984">
    <property type="entry name" value="PROTEIN CBG26694"/>
    <property type="match status" value="1"/>
</dbReference>
<evidence type="ECO:0000256" key="8">
    <source>
        <dbReference type="ARBA" id="ARBA00022801"/>
    </source>
</evidence>
<evidence type="ECO:0000256" key="9">
    <source>
        <dbReference type="ARBA" id="ARBA00022918"/>
    </source>
</evidence>
<evidence type="ECO:0000256" key="4">
    <source>
        <dbReference type="ARBA" id="ARBA00022679"/>
    </source>
</evidence>
<dbReference type="InterPro" id="IPR041577">
    <property type="entry name" value="RT_RNaseH_2"/>
</dbReference>
<feature type="region of interest" description="Disordered" evidence="12">
    <location>
        <begin position="940"/>
        <end position="974"/>
    </location>
</feature>
<dbReference type="PROSITE" id="PS50878">
    <property type="entry name" value="RT_POL"/>
    <property type="match status" value="1"/>
</dbReference>
<protein>
    <recommendedName>
        <fullName evidence="11">Gypsy retrotransposon integrase-like protein 1</fullName>
        <ecNumber evidence="2">3.1.26.4</ecNumber>
    </recommendedName>
</protein>
<dbReference type="Ensembl" id="ENSCCRT00015126112.1">
    <property type="protein sequence ID" value="ENSCCRP00015122240.1"/>
    <property type="gene ID" value="ENSCCRG00015048013.1"/>
</dbReference>
<keyword evidence="6" id="KW-0540">Nuclease</keyword>
<keyword evidence="9" id="KW-0695">RNA-directed DNA polymerase</keyword>
<dbReference type="Gene3D" id="3.10.20.370">
    <property type="match status" value="1"/>
</dbReference>
<keyword evidence="8" id="KW-0378">Hydrolase</keyword>
<dbReference type="FunFam" id="3.30.70.270:FF:000020">
    <property type="entry name" value="Transposon Tf2-6 polyprotein-like Protein"/>
    <property type="match status" value="1"/>
</dbReference>
<dbReference type="GO" id="GO:0004523">
    <property type="term" value="F:RNA-DNA hybrid ribonuclease activity"/>
    <property type="evidence" value="ECO:0007669"/>
    <property type="project" value="UniProtKB-EC"/>
</dbReference>
<dbReference type="FunFam" id="3.30.420.10:FF:000032">
    <property type="entry name" value="Retrovirus-related Pol polyprotein from transposon 297-like Protein"/>
    <property type="match status" value="1"/>
</dbReference>
<dbReference type="EC" id="3.1.26.4" evidence="2"/>
<dbReference type="FunFam" id="3.10.20.370:FF:000001">
    <property type="entry name" value="Retrovirus-related Pol polyprotein from transposon 17.6-like protein"/>
    <property type="match status" value="1"/>
</dbReference>
<dbReference type="FunFam" id="1.10.340.70:FF:000001">
    <property type="entry name" value="Retrovirus-related Pol polyprotein from transposon gypsy-like Protein"/>
    <property type="match status" value="1"/>
</dbReference>
<evidence type="ECO:0000313" key="16">
    <source>
        <dbReference type="Proteomes" id="UP000694700"/>
    </source>
</evidence>
<evidence type="ECO:0000256" key="7">
    <source>
        <dbReference type="ARBA" id="ARBA00022759"/>
    </source>
</evidence>
<dbReference type="CDD" id="cd09274">
    <property type="entry name" value="RNase_HI_RT_Ty3"/>
    <property type="match status" value="1"/>
</dbReference>
<dbReference type="InterPro" id="IPR001584">
    <property type="entry name" value="Integrase_cat-core"/>
</dbReference>
<evidence type="ECO:0000256" key="11">
    <source>
        <dbReference type="ARBA" id="ARBA00039658"/>
    </source>
</evidence>
<dbReference type="GO" id="GO:0006508">
    <property type="term" value="P:proteolysis"/>
    <property type="evidence" value="ECO:0007669"/>
    <property type="project" value="UniProtKB-KW"/>
</dbReference>
<keyword evidence="5" id="KW-0548">Nucleotidyltransferase</keyword>
<dbReference type="InterPro" id="IPR043502">
    <property type="entry name" value="DNA/RNA_pol_sf"/>
</dbReference>
<dbReference type="CDD" id="cd01647">
    <property type="entry name" value="RT_LTR"/>
    <property type="match status" value="1"/>
</dbReference>
<dbReference type="Pfam" id="PF17921">
    <property type="entry name" value="Integrase_H2C2"/>
    <property type="match status" value="1"/>
</dbReference>
<evidence type="ECO:0000256" key="6">
    <source>
        <dbReference type="ARBA" id="ARBA00022722"/>
    </source>
</evidence>
<reference evidence="15" key="1">
    <citation type="submission" date="2025-08" db="UniProtKB">
        <authorList>
            <consortium name="Ensembl"/>
        </authorList>
    </citation>
    <scope>IDENTIFICATION</scope>
</reference>
<dbReference type="GO" id="GO:0015074">
    <property type="term" value="P:DNA integration"/>
    <property type="evidence" value="ECO:0007669"/>
    <property type="project" value="InterPro"/>
</dbReference>
<proteinExistence type="inferred from homology"/>
<evidence type="ECO:0000256" key="3">
    <source>
        <dbReference type="ARBA" id="ARBA00022670"/>
    </source>
</evidence>
<dbReference type="InterPro" id="IPR036397">
    <property type="entry name" value="RNaseH_sf"/>
</dbReference>
<evidence type="ECO:0000313" key="15">
    <source>
        <dbReference type="Ensembl" id="ENSCCRP00015122240.1"/>
    </source>
</evidence>
<dbReference type="InterPro" id="IPR000477">
    <property type="entry name" value="RT_dom"/>
</dbReference>